<keyword evidence="3 6" id="KW-0732">Signal</keyword>
<dbReference type="Pfam" id="PF14322">
    <property type="entry name" value="SusD-like_3"/>
    <property type="match status" value="1"/>
</dbReference>
<evidence type="ECO:0000313" key="10">
    <source>
        <dbReference type="Proteomes" id="UP001204015"/>
    </source>
</evidence>
<evidence type="ECO:0000313" key="9">
    <source>
        <dbReference type="EMBL" id="MCO6025328.1"/>
    </source>
</evidence>
<keyword evidence="4" id="KW-0472">Membrane</keyword>
<evidence type="ECO:0000259" key="8">
    <source>
        <dbReference type="Pfam" id="PF14322"/>
    </source>
</evidence>
<dbReference type="CDD" id="cd08977">
    <property type="entry name" value="SusD"/>
    <property type="match status" value="1"/>
</dbReference>
<dbReference type="Pfam" id="PF07980">
    <property type="entry name" value="SusD_RagB"/>
    <property type="match status" value="1"/>
</dbReference>
<feature type="chain" id="PRO_5046820519" evidence="6">
    <location>
        <begin position="22"/>
        <end position="491"/>
    </location>
</feature>
<dbReference type="RefSeq" id="WP_252760687.1">
    <property type="nucleotide sequence ID" value="NZ_JAMXLY010000015.1"/>
</dbReference>
<comment type="subcellular location">
    <subcellularLocation>
        <location evidence="1">Cell outer membrane</location>
    </subcellularLocation>
</comment>
<organism evidence="9 10">
    <name type="scientific">Segatella cerevisiae</name>
    <dbReference type="NCBI Taxonomy" id="2053716"/>
    <lineage>
        <taxon>Bacteria</taxon>
        <taxon>Pseudomonadati</taxon>
        <taxon>Bacteroidota</taxon>
        <taxon>Bacteroidia</taxon>
        <taxon>Bacteroidales</taxon>
        <taxon>Prevotellaceae</taxon>
        <taxon>Segatella</taxon>
    </lineage>
</organism>
<reference evidence="9 10" key="1">
    <citation type="submission" date="2022-06" db="EMBL/GenBank/DDBJ databases">
        <title>A taxonomic note on the genus Prevotella: Description of four novel genera and emended description of the genera Hallella and Xylanibacter.</title>
        <authorList>
            <person name="Hitch T.C.A."/>
        </authorList>
    </citation>
    <scope>NUCLEOTIDE SEQUENCE [LARGE SCALE GENOMIC DNA]</scope>
    <source>
        <strain evidence="9 10">DSM 100619</strain>
    </source>
</reference>
<feature type="domain" description="RagB/SusD" evidence="7">
    <location>
        <begin position="322"/>
        <end position="481"/>
    </location>
</feature>
<dbReference type="SUPFAM" id="SSF48452">
    <property type="entry name" value="TPR-like"/>
    <property type="match status" value="1"/>
</dbReference>
<comment type="caution">
    <text evidence="9">The sequence shown here is derived from an EMBL/GenBank/DDBJ whole genome shotgun (WGS) entry which is preliminary data.</text>
</comment>
<gene>
    <name evidence="9" type="ORF">NG821_05655</name>
</gene>
<feature type="domain" description="SusD-like N-terminal" evidence="8">
    <location>
        <begin position="56"/>
        <end position="240"/>
    </location>
</feature>
<comment type="similarity">
    <text evidence="2">Belongs to the SusD family.</text>
</comment>
<evidence type="ECO:0000256" key="1">
    <source>
        <dbReference type="ARBA" id="ARBA00004442"/>
    </source>
</evidence>
<feature type="signal peptide" evidence="6">
    <location>
        <begin position="1"/>
        <end position="21"/>
    </location>
</feature>
<proteinExistence type="inferred from homology"/>
<evidence type="ECO:0000256" key="4">
    <source>
        <dbReference type="ARBA" id="ARBA00023136"/>
    </source>
</evidence>
<evidence type="ECO:0000256" key="3">
    <source>
        <dbReference type="ARBA" id="ARBA00022729"/>
    </source>
</evidence>
<dbReference type="InterPro" id="IPR012944">
    <property type="entry name" value="SusD_RagB_dom"/>
</dbReference>
<evidence type="ECO:0000256" key="5">
    <source>
        <dbReference type="ARBA" id="ARBA00023237"/>
    </source>
</evidence>
<name>A0ABT1BW68_9BACT</name>
<dbReference type="InterPro" id="IPR033985">
    <property type="entry name" value="SusD-like_N"/>
</dbReference>
<accession>A0ABT1BW68</accession>
<evidence type="ECO:0000256" key="2">
    <source>
        <dbReference type="ARBA" id="ARBA00006275"/>
    </source>
</evidence>
<sequence length="491" mass="55644">MKRYKFSFGIACMAVSLLCSSCSNFLQESSQDEFEPKTAESYQELLNGEGYLSATAFDNITNIMSDDVNGLKAPSYVYTTTNTAYESIYTWQPDMDATLVGNDITNMYNGYQSLYKAIMVCNLTIDAINGTEGTDDEKKQTLGEALALRAFYYFYLVNMYASPYNTKGTTPDKLQGVPLITKSEIKDEGPTRNTVAEVYAQITSDIEQVCTLLDQEKSNNVGLYRINYVAAHLIASRIYLFMENWDKVIEHATASLAGAPGLCDLKNYSFSSPSYLYRSTNEVISDKFPETIFVGGNKASLIVTEGTPWGVSDDLMSSYENNDLRKTKYFQQQSASSFYPYYMAKHGTSEQMFTWRTSELYLNRAEAYAEKYASGVTEDGEKAIADLNTLRNNRFSNYVPWTLTTASDLIQRCRDERRRELCFEFQRWFDLRRYGMPSIRHTWYDASGNKSYYTLQASDPGYVLPIPDEALSENVNLQQNPLASHRDGTAD</sequence>
<dbReference type="Gene3D" id="1.25.40.390">
    <property type="match status" value="1"/>
</dbReference>
<keyword evidence="10" id="KW-1185">Reference proteome</keyword>
<protein>
    <submittedName>
        <fullName evidence="9">RagB/SusD family nutrient uptake outer membrane protein</fullName>
    </submittedName>
</protein>
<evidence type="ECO:0000259" key="7">
    <source>
        <dbReference type="Pfam" id="PF07980"/>
    </source>
</evidence>
<dbReference type="InterPro" id="IPR011990">
    <property type="entry name" value="TPR-like_helical_dom_sf"/>
</dbReference>
<evidence type="ECO:0000256" key="6">
    <source>
        <dbReference type="SAM" id="SignalP"/>
    </source>
</evidence>
<dbReference type="Proteomes" id="UP001204015">
    <property type="component" value="Unassembled WGS sequence"/>
</dbReference>
<dbReference type="EMBL" id="JAMXLY010000015">
    <property type="protein sequence ID" value="MCO6025328.1"/>
    <property type="molecule type" value="Genomic_DNA"/>
</dbReference>
<keyword evidence="5" id="KW-0998">Cell outer membrane</keyword>